<evidence type="ECO:0000256" key="1">
    <source>
        <dbReference type="SAM" id="Phobius"/>
    </source>
</evidence>
<proteinExistence type="predicted"/>
<dbReference type="Proteomes" id="UP000387223">
    <property type="component" value="Unassembled WGS sequence"/>
</dbReference>
<accession>A0A5M3Q0V8</accession>
<dbReference type="AlphaFoldDB" id="A0A5M3Q0V8"/>
<comment type="caution">
    <text evidence="2">The sequence shown here is derived from an EMBL/GenBank/DDBJ whole genome shotgun (WGS) entry which is preliminary data.</text>
</comment>
<evidence type="ECO:0000313" key="3">
    <source>
        <dbReference type="Proteomes" id="UP000387223"/>
    </source>
</evidence>
<organism evidence="2 3">
    <name type="scientific">Marinobacter salsuginis</name>
    <dbReference type="NCBI Taxonomy" id="418719"/>
    <lineage>
        <taxon>Bacteria</taxon>
        <taxon>Pseudomonadati</taxon>
        <taxon>Pseudomonadota</taxon>
        <taxon>Gammaproteobacteria</taxon>
        <taxon>Pseudomonadales</taxon>
        <taxon>Marinobacteraceae</taxon>
        <taxon>Marinobacter</taxon>
    </lineage>
</organism>
<gene>
    <name evidence="2" type="ORF">MSSD14B_23780</name>
</gene>
<dbReference type="RefSeq" id="WP_136630763.1">
    <property type="nucleotide sequence ID" value="NZ_BGZI01000015.1"/>
</dbReference>
<evidence type="ECO:0000313" key="2">
    <source>
        <dbReference type="EMBL" id="GBO88710.1"/>
    </source>
</evidence>
<feature type="transmembrane region" description="Helical" evidence="1">
    <location>
        <begin position="14"/>
        <end position="31"/>
    </location>
</feature>
<keyword evidence="1" id="KW-0472">Membrane</keyword>
<protein>
    <submittedName>
        <fullName evidence="2">Uncharacterized protein</fullName>
    </submittedName>
</protein>
<keyword evidence="1" id="KW-0812">Transmembrane</keyword>
<name>A0A5M3Q0V8_9GAMM</name>
<reference evidence="2 3" key="1">
    <citation type="journal article" date="2019" name="J. Gen. Appl. Microbiol.">
        <title>Aerobic degradation of cis-dichloroethene by the marine bacterium Marinobacter salsuginis strain 5N-3.</title>
        <authorList>
            <person name="Inoue Y."/>
            <person name="Fukunaga Y."/>
            <person name="Katsumata H."/>
            <person name="Ohji S."/>
            <person name="Hosoyama A."/>
            <person name="Mori K."/>
            <person name="Ando K."/>
        </authorList>
    </citation>
    <scope>NUCLEOTIDE SEQUENCE [LARGE SCALE GENOMIC DNA]</scope>
    <source>
        <strain evidence="2 3">NBRC 109114</strain>
    </source>
</reference>
<dbReference type="EMBL" id="BGZI01000015">
    <property type="protein sequence ID" value="GBO88710.1"/>
    <property type="molecule type" value="Genomic_DNA"/>
</dbReference>
<sequence>MTFQSFANKSIKPLYILSALLMVIVAGRLLFDFHPRIDIRPSNAPVVRAPLLPIPNVGPIARDYWIKEMLRECFSFNTTDMEETVNNCALFYFDINSQGVFPKVISRTSFGRYIQDNPQSGAVVQAVNTKGPFMIYEGSSKGLPIWRYQTEIMTTRFFSGRTATKRWLIDATMTFDTPDSLFFSGFRFTSFYMEERA</sequence>
<keyword evidence="1" id="KW-1133">Transmembrane helix</keyword>